<reference evidence="1 2" key="1">
    <citation type="journal article" date="2016" name="Nat. Commun.">
        <title>Thousands of microbial genomes shed light on interconnected biogeochemical processes in an aquifer system.</title>
        <authorList>
            <person name="Anantharaman K."/>
            <person name="Brown C.T."/>
            <person name="Hug L.A."/>
            <person name="Sharon I."/>
            <person name="Castelle C.J."/>
            <person name="Probst A.J."/>
            <person name="Thomas B.C."/>
            <person name="Singh A."/>
            <person name="Wilkins M.J."/>
            <person name="Karaoz U."/>
            <person name="Brodie E.L."/>
            <person name="Williams K.H."/>
            <person name="Hubbard S.S."/>
            <person name="Banfield J.F."/>
        </authorList>
    </citation>
    <scope>NUCLEOTIDE SEQUENCE [LARGE SCALE GENOMIC DNA]</scope>
</reference>
<gene>
    <name evidence="1" type="ORF">A2773_01785</name>
</gene>
<sequence length="273" mass="30082">MALVIINAILFYNRYFSKRNQTTNLGQVAGLLSPPTPTTIPSLIPPDYSINLVDAPTETTEGDTVSFTWNISGPPKTINTTAIYYGTKSQSGSLTRNASPDDTGYTSVIDEFIKGNYNIPLQFVGNNTFTKPGTFFFRGYALIDGKHYWTKERSLVVKPLPKHEIRIDNPPTSIKTGESTTFTWDISGPTSTTQFTAIVAGKESKSGPLADSVSLSDTPYKTIVKEFTSGTYNIPLRFIGNVALPETGVHYFRAHAVINNKNIWSDEYSLTVQ</sequence>
<comment type="caution">
    <text evidence="1">The sequence shown here is derived from an EMBL/GenBank/DDBJ whole genome shotgun (WGS) entry which is preliminary data.</text>
</comment>
<evidence type="ECO:0000313" key="2">
    <source>
        <dbReference type="Proteomes" id="UP000177383"/>
    </source>
</evidence>
<proteinExistence type="predicted"/>
<organism evidence="1 2">
    <name type="scientific">Candidatus Gottesmanbacteria bacterium RIFCSPHIGHO2_01_FULL_39_10</name>
    <dbReference type="NCBI Taxonomy" id="1798375"/>
    <lineage>
        <taxon>Bacteria</taxon>
        <taxon>Candidatus Gottesmaniibacteriota</taxon>
    </lineage>
</organism>
<dbReference type="Proteomes" id="UP000177383">
    <property type="component" value="Unassembled WGS sequence"/>
</dbReference>
<evidence type="ECO:0000313" key="1">
    <source>
        <dbReference type="EMBL" id="OGG12918.1"/>
    </source>
</evidence>
<accession>A0A1F5ZKB0</accession>
<name>A0A1F5ZKB0_9BACT</name>
<protein>
    <submittedName>
        <fullName evidence="1">Uncharacterized protein</fullName>
    </submittedName>
</protein>
<dbReference type="AlphaFoldDB" id="A0A1F5ZKB0"/>
<dbReference type="EMBL" id="MFJE01000068">
    <property type="protein sequence ID" value="OGG12918.1"/>
    <property type="molecule type" value="Genomic_DNA"/>
</dbReference>